<feature type="transmembrane region" description="Helical" evidence="1">
    <location>
        <begin position="120"/>
        <end position="142"/>
    </location>
</feature>
<proteinExistence type="predicted"/>
<name>A0A7S0V024_9CHLO</name>
<evidence type="ECO:0000313" key="2">
    <source>
        <dbReference type="EMBL" id="CAD8770795.1"/>
    </source>
</evidence>
<keyword evidence="1" id="KW-1133">Transmembrane helix</keyword>
<accession>A0A7S0V024</accession>
<reference evidence="2" key="1">
    <citation type="submission" date="2021-01" db="EMBL/GenBank/DDBJ databases">
        <authorList>
            <person name="Corre E."/>
            <person name="Pelletier E."/>
            <person name="Niang G."/>
            <person name="Scheremetjew M."/>
            <person name="Finn R."/>
            <person name="Kale V."/>
            <person name="Holt S."/>
            <person name="Cochrane G."/>
            <person name="Meng A."/>
            <person name="Brown T."/>
            <person name="Cohen L."/>
        </authorList>
    </citation>
    <scope>NUCLEOTIDE SEQUENCE</scope>
    <source>
        <strain evidence="2">SAG 63-3</strain>
    </source>
</reference>
<gene>
    <name evidence="2" type="ORF">PPAR00522_LOCUS7197</name>
</gene>
<dbReference type="Pfam" id="PF04367">
    <property type="entry name" value="DUF502"/>
    <property type="match status" value="1"/>
</dbReference>
<keyword evidence="1" id="KW-0812">Transmembrane</keyword>
<dbReference type="PANTHER" id="PTHR31876:SF26">
    <property type="entry name" value="PROTEIN LIKE COV 2"/>
    <property type="match status" value="1"/>
</dbReference>
<dbReference type="InterPro" id="IPR007462">
    <property type="entry name" value="COV1-like"/>
</dbReference>
<evidence type="ECO:0000256" key="1">
    <source>
        <dbReference type="SAM" id="Phobius"/>
    </source>
</evidence>
<keyword evidence="1" id="KW-0472">Membrane</keyword>
<protein>
    <submittedName>
        <fullName evidence="2">Uncharacterized protein</fullName>
    </submittedName>
</protein>
<dbReference type="PANTHER" id="PTHR31876">
    <property type="entry name" value="COV-LIKE PROTEIN 1"/>
    <property type="match status" value="1"/>
</dbReference>
<organism evidence="2">
    <name type="scientific">Polytomella parva</name>
    <dbReference type="NCBI Taxonomy" id="51329"/>
    <lineage>
        <taxon>Eukaryota</taxon>
        <taxon>Viridiplantae</taxon>
        <taxon>Chlorophyta</taxon>
        <taxon>core chlorophytes</taxon>
        <taxon>Chlorophyceae</taxon>
        <taxon>CS clade</taxon>
        <taxon>Chlamydomonadales</taxon>
        <taxon>Chlamydomonadaceae</taxon>
        <taxon>Polytomella</taxon>
    </lineage>
</organism>
<sequence>MLSDRRRSSLSLTFDEKMEKDLESQTSFQLLDECKFHPSSKEKMEGKMDHTALLHLKKKPVVREQTFSNIIHSWFSRKFAVGCAILFPVAVTVYVTWWFLTFFDKFFSPIYYKLFHFHVFGLGFVTSMAFIFFIGVFFSSWWGTTLLGLSEWLIRGLPFIKHIYSASKQVSAALNPENEAAKAFQECVLIRHPRLGELALAFITGRTELHIDDDSTTICGEINNGSTGGGSKGSGIMGSDGIGMGSNINSLGNNNMGGESLSNSNHLLSQGDKIGGRGGRLIFSGYNPGVDGAGSEQGVGMGNGGALSIEEGGGGFNSSNMTDSKFLTSGNNNISSNNNNNNGMLMNSMISNSNISSSSSCGSNAKCGSSGGNINIHNKGGVMRRQKSLSLVIVYVPTNHVYVGDVFFLEEKDIIHTNLTVREGLEVVISCGMAVPSSLQHRLV</sequence>
<dbReference type="EMBL" id="HBFM01011361">
    <property type="protein sequence ID" value="CAD8770795.1"/>
    <property type="molecule type" value="Transcribed_RNA"/>
</dbReference>
<feature type="transmembrane region" description="Helical" evidence="1">
    <location>
        <begin position="79"/>
        <end position="100"/>
    </location>
</feature>
<dbReference type="GO" id="GO:0005794">
    <property type="term" value="C:Golgi apparatus"/>
    <property type="evidence" value="ECO:0007669"/>
    <property type="project" value="TreeGrafter"/>
</dbReference>
<dbReference type="AlphaFoldDB" id="A0A7S0V024"/>